<comment type="caution">
    <text evidence="3">The sequence shown here is derived from an EMBL/GenBank/DDBJ whole genome shotgun (WGS) entry which is preliminary data.</text>
</comment>
<dbReference type="EMBL" id="JALLAZ020001700">
    <property type="protein sequence ID" value="KAL3767610.1"/>
    <property type="molecule type" value="Genomic_DNA"/>
</dbReference>
<organism evidence="3 4">
    <name type="scientific">Stephanodiscus triporus</name>
    <dbReference type="NCBI Taxonomy" id="2934178"/>
    <lineage>
        <taxon>Eukaryota</taxon>
        <taxon>Sar</taxon>
        <taxon>Stramenopiles</taxon>
        <taxon>Ochrophyta</taxon>
        <taxon>Bacillariophyta</taxon>
        <taxon>Coscinodiscophyceae</taxon>
        <taxon>Thalassiosirophycidae</taxon>
        <taxon>Stephanodiscales</taxon>
        <taxon>Stephanodiscaceae</taxon>
        <taxon>Stephanodiscus</taxon>
    </lineage>
</organism>
<sequence>MRRFSFRKPKAVAIKEALNAQARWAEDDALLAEVSGLLKSKALKLEAHQAEDEAPLAVTMSDSSEQSEMQTLRDENARLRAEAQTLRDENARLRTKVQRGSETIARLTDEIRTLARAAAEVVVAARTCQPGSKGAAEASGPVRLPMGFSVRSSLGSSVGTSTESSMGTTVGVSSLGSSVGTSMGTSMGTTFGVSIGSSTGSSSEGSSVRESGSSTGSSSIRSSVNSGVVPKFSRLSVESPVEWSVTRHQRHLHTRGGRKSMGSVELRDKNARQDMRVRSYSDNGIKMITESLSIGSVVCGVK</sequence>
<dbReference type="Proteomes" id="UP001530315">
    <property type="component" value="Unassembled WGS sequence"/>
</dbReference>
<keyword evidence="1" id="KW-0175">Coiled coil</keyword>
<gene>
    <name evidence="3" type="ORF">ACHAW5_004051</name>
</gene>
<protein>
    <submittedName>
        <fullName evidence="3">Uncharacterized protein</fullName>
    </submittedName>
</protein>
<evidence type="ECO:0000313" key="4">
    <source>
        <dbReference type="Proteomes" id="UP001530315"/>
    </source>
</evidence>
<feature type="coiled-coil region" evidence="1">
    <location>
        <begin position="62"/>
        <end position="110"/>
    </location>
</feature>
<keyword evidence="4" id="KW-1185">Reference proteome</keyword>
<name>A0ABD3N4H8_9STRA</name>
<accession>A0ABD3N4H8</accession>
<feature type="region of interest" description="Disordered" evidence="2">
    <location>
        <begin position="190"/>
        <end position="225"/>
    </location>
</feature>
<feature type="region of interest" description="Disordered" evidence="2">
    <location>
        <begin position="248"/>
        <end position="272"/>
    </location>
</feature>
<evidence type="ECO:0000256" key="2">
    <source>
        <dbReference type="SAM" id="MobiDB-lite"/>
    </source>
</evidence>
<reference evidence="3 4" key="1">
    <citation type="submission" date="2024-10" db="EMBL/GenBank/DDBJ databases">
        <title>Updated reference genomes for cyclostephanoid diatoms.</title>
        <authorList>
            <person name="Roberts W.R."/>
            <person name="Alverson A.J."/>
        </authorList>
    </citation>
    <scope>NUCLEOTIDE SEQUENCE [LARGE SCALE GENOMIC DNA]</scope>
    <source>
        <strain evidence="3 4">AJA276-08</strain>
    </source>
</reference>
<dbReference type="AlphaFoldDB" id="A0ABD3N4H8"/>
<feature type="compositionally biased region" description="Basic residues" evidence="2">
    <location>
        <begin position="248"/>
        <end position="258"/>
    </location>
</feature>
<proteinExistence type="predicted"/>
<evidence type="ECO:0000256" key="1">
    <source>
        <dbReference type="SAM" id="Coils"/>
    </source>
</evidence>
<evidence type="ECO:0000313" key="3">
    <source>
        <dbReference type="EMBL" id="KAL3767610.1"/>
    </source>
</evidence>